<gene>
    <name evidence="1" type="ORF">DVK85_03775</name>
</gene>
<sequence length="168" mass="19774">MREEYLLDKNIWTEEDFDQMGWHDANIYGFIIRKQEEDWTSDLLLDIDYIFKWVNPHPPNQFFTFWVAPCTLVFKECFNLKMDIGTENYSVSPLEISDFFLIKKIRPNSEGSIYYECKIELHQGEITFESSGFEQIVKENPKHINSQVLGLEKRGGINFGLMPCSTVI</sequence>
<evidence type="ECO:0000313" key="2">
    <source>
        <dbReference type="Proteomes" id="UP000253951"/>
    </source>
</evidence>
<proteinExistence type="predicted"/>
<dbReference type="EMBL" id="CP031188">
    <property type="protein sequence ID" value="AXG73397.1"/>
    <property type="molecule type" value="Genomic_DNA"/>
</dbReference>
<name>A0A345H9Y7_9FLAO</name>
<dbReference type="KEGG" id="fat:DVK85_03775"/>
<dbReference type="AlphaFoldDB" id="A0A345H9Y7"/>
<dbReference type="OrthoDB" id="7060651at2"/>
<organism evidence="1 2">
    <name type="scientific">Flavobacterium arcticum</name>
    <dbReference type="NCBI Taxonomy" id="1784713"/>
    <lineage>
        <taxon>Bacteria</taxon>
        <taxon>Pseudomonadati</taxon>
        <taxon>Bacteroidota</taxon>
        <taxon>Flavobacteriia</taxon>
        <taxon>Flavobacteriales</taxon>
        <taxon>Flavobacteriaceae</taxon>
        <taxon>Flavobacterium</taxon>
    </lineage>
</organism>
<accession>A0A345H9Y7</accession>
<protein>
    <submittedName>
        <fullName evidence="1">Uncharacterized protein</fullName>
    </submittedName>
</protein>
<dbReference type="RefSeq" id="WP_114677158.1">
    <property type="nucleotide sequence ID" value="NZ_CP031188.1"/>
</dbReference>
<dbReference type="Proteomes" id="UP000253951">
    <property type="component" value="Chromosome"/>
</dbReference>
<evidence type="ECO:0000313" key="1">
    <source>
        <dbReference type="EMBL" id="AXG73397.1"/>
    </source>
</evidence>
<keyword evidence="2" id="KW-1185">Reference proteome</keyword>
<reference evidence="1 2" key="1">
    <citation type="submission" date="2018-07" db="EMBL/GenBank/DDBJ databases">
        <title>Complete genome sequence of Flavobacterium arcticum type strain SM1502T.</title>
        <authorList>
            <person name="Li Y."/>
            <person name="Li D.-D."/>
        </authorList>
    </citation>
    <scope>NUCLEOTIDE SEQUENCE [LARGE SCALE GENOMIC DNA]</scope>
    <source>
        <strain evidence="1 2">SM1502</strain>
    </source>
</reference>